<proteinExistence type="predicted"/>
<dbReference type="AlphaFoldDB" id="A0AAW0MMS8"/>
<dbReference type="GO" id="GO:0045503">
    <property type="term" value="F:dynein light chain binding"/>
    <property type="evidence" value="ECO:0007669"/>
    <property type="project" value="TreeGrafter"/>
</dbReference>
<keyword evidence="14" id="KW-1185">Reference proteome</keyword>
<keyword evidence="8" id="KW-0966">Cell projection</keyword>
<evidence type="ECO:0000313" key="13">
    <source>
        <dbReference type="EMBL" id="KAK7879829.1"/>
    </source>
</evidence>
<gene>
    <name evidence="13" type="ORF">WMY93_033499</name>
</gene>
<dbReference type="InterPro" id="IPR050687">
    <property type="entry name" value="Dynein_IC"/>
</dbReference>
<sequence length="692" mass="76183">LDKSSVPTPRHHVRVYDEEENDVTPQPLHQGECGAGPIKNNRFFLDEISAGLSVDQMTTTGSSFSLPFSRSILSSSKFSSQSSIDSVNLETEEGFSKRDLPIHIPDAQSKKSSPVKEEVTEENLDELLDVFLSETDTISLLDLPSCFVSSEAEDAQIVTERNKKYAELCKNKAGNEKYMERSVQTLDPPVKHKLVESDSVNTAEAGTFVSTWEMFDSLCGLEQDASVRTESEQEQVGTETLLSSSRAEHSTSLGSSSGTESVTSSMKDLESLELLSVSETDLQLLLSSDTFHHSLLAMERSLVANCLQRKLAAFRLLPVLPDPYVAPPSETPEEEQAQKSPEPEVSGPALVHLWSFTCELTQGRRVNSMVWNKKNPDLLAVGYGASESSSSPGLVCCWSLKNITWPERVVSCDSPVTALDFSVKNPSQLAVGMEDGTVMICNVQTHHSSSSSSHFLHSRQCPNKHVEPVLQLKWTLQEISLREDTDEALVSVATDGRVCKWLSPTVDSHMMRLKRVKSAKRSSSSENKGETKPENILSALTPGMCFHFHPKGPVINVWWSPLCSDVFLSCSSDWTVQLWKEERFTPALSFSSAHRAVLDAQWSPKAATVFGVVNEDRLEIWDLQHSILDPLLVWAAPPSVSLTSLLFTSHTDCALVGDNSGQVSVYLLSEVYSAQGTQAEALEEIIQASLSR</sequence>
<evidence type="ECO:0000256" key="11">
    <source>
        <dbReference type="ARBA" id="ARBA00041557"/>
    </source>
</evidence>
<evidence type="ECO:0000256" key="5">
    <source>
        <dbReference type="ARBA" id="ARBA00022846"/>
    </source>
</evidence>
<dbReference type="Gene3D" id="2.130.10.10">
    <property type="entry name" value="YVTN repeat-like/Quinoprotein amine dehydrogenase"/>
    <property type="match status" value="2"/>
</dbReference>
<feature type="region of interest" description="Disordered" evidence="12">
    <location>
        <begin position="325"/>
        <end position="345"/>
    </location>
</feature>
<protein>
    <recommendedName>
        <fullName evidence="10">Dynein axonemal intermediate chain 4</fullName>
    </recommendedName>
    <alternativeName>
        <fullName evidence="11">WD repeat-containing protein 78</fullName>
    </alternativeName>
</protein>
<dbReference type="PANTHER" id="PTHR12442:SF12">
    <property type="entry name" value="DYNEIN AXONEMAL INTERMEDIATE CHAIN 4"/>
    <property type="match status" value="1"/>
</dbReference>
<keyword evidence="2" id="KW-0963">Cytoplasm</keyword>
<evidence type="ECO:0000256" key="2">
    <source>
        <dbReference type="ARBA" id="ARBA00022490"/>
    </source>
</evidence>
<evidence type="ECO:0000256" key="12">
    <source>
        <dbReference type="SAM" id="MobiDB-lite"/>
    </source>
</evidence>
<evidence type="ECO:0000256" key="10">
    <source>
        <dbReference type="ARBA" id="ARBA00040002"/>
    </source>
</evidence>
<evidence type="ECO:0000256" key="8">
    <source>
        <dbReference type="ARBA" id="ARBA00023273"/>
    </source>
</evidence>
<dbReference type="PANTHER" id="PTHR12442">
    <property type="entry name" value="DYNEIN INTERMEDIATE CHAIN"/>
    <property type="match status" value="1"/>
</dbReference>
<evidence type="ECO:0000256" key="9">
    <source>
        <dbReference type="ARBA" id="ARBA00024190"/>
    </source>
</evidence>
<keyword evidence="6" id="KW-0969">Cilium</keyword>
<evidence type="ECO:0000313" key="14">
    <source>
        <dbReference type="Proteomes" id="UP001460270"/>
    </source>
</evidence>
<feature type="non-terminal residue" evidence="13">
    <location>
        <position position="1"/>
    </location>
</feature>
<keyword evidence="4" id="KW-0677">Repeat</keyword>
<dbReference type="GO" id="GO:0120293">
    <property type="term" value="C:dynein axonemal particle"/>
    <property type="evidence" value="ECO:0007669"/>
    <property type="project" value="UniProtKB-SubCell"/>
</dbReference>
<feature type="region of interest" description="Disordered" evidence="12">
    <location>
        <begin position="1"/>
        <end position="29"/>
    </location>
</feature>
<keyword evidence="7" id="KW-0206">Cytoskeleton</keyword>
<dbReference type="GO" id="GO:0003341">
    <property type="term" value="P:cilium movement"/>
    <property type="evidence" value="ECO:0007669"/>
    <property type="project" value="TreeGrafter"/>
</dbReference>
<feature type="compositionally biased region" description="Low complexity" evidence="12">
    <location>
        <begin position="250"/>
        <end position="264"/>
    </location>
</feature>
<reference evidence="14" key="1">
    <citation type="submission" date="2024-04" db="EMBL/GenBank/DDBJ databases">
        <title>Salinicola lusitanus LLJ914,a marine bacterium isolated from the Okinawa Trough.</title>
        <authorList>
            <person name="Li J."/>
        </authorList>
    </citation>
    <scope>NUCLEOTIDE SEQUENCE [LARGE SCALE GENOMIC DNA]</scope>
</reference>
<organism evidence="13 14">
    <name type="scientific">Mugilogobius chulae</name>
    <name type="common">yellowstripe goby</name>
    <dbReference type="NCBI Taxonomy" id="88201"/>
    <lineage>
        <taxon>Eukaryota</taxon>
        <taxon>Metazoa</taxon>
        <taxon>Chordata</taxon>
        <taxon>Craniata</taxon>
        <taxon>Vertebrata</taxon>
        <taxon>Euteleostomi</taxon>
        <taxon>Actinopterygii</taxon>
        <taxon>Neopterygii</taxon>
        <taxon>Teleostei</taxon>
        <taxon>Neoteleostei</taxon>
        <taxon>Acanthomorphata</taxon>
        <taxon>Gobiaria</taxon>
        <taxon>Gobiiformes</taxon>
        <taxon>Gobioidei</taxon>
        <taxon>Gobiidae</taxon>
        <taxon>Gobionellinae</taxon>
        <taxon>Mugilogobius</taxon>
    </lineage>
</organism>
<comment type="subcellular location">
    <subcellularLocation>
        <location evidence="1">Cytoplasm</location>
        <location evidence="1">Cytoskeleton</location>
        <location evidence="1">Flagellum axoneme</location>
    </subcellularLocation>
    <subcellularLocation>
        <location evidence="9">Dynein axonemal particle</location>
    </subcellularLocation>
</comment>
<evidence type="ECO:0000256" key="1">
    <source>
        <dbReference type="ARBA" id="ARBA00004611"/>
    </source>
</evidence>
<accession>A0AAW0MMS8</accession>
<dbReference type="GO" id="GO:0045504">
    <property type="term" value="F:dynein heavy chain binding"/>
    <property type="evidence" value="ECO:0007669"/>
    <property type="project" value="TreeGrafter"/>
</dbReference>
<dbReference type="InterPro" id="IPR015943">
    <property type="entry name" value="WD40/YVTN_repeat-like_dom_sf"/>
</dbReference>
<name>A0AAW0MMS8_9GOBI</name>
<dbReference type="InterPro" id="IPR036322">
    <property type="entry name" value="WD40_repeat_dom_sf"/>
</dbReference>
<dbReference type="InterPro" id="IPR001680">
    <property type="entry name" value="WD40_rpt"/>
</dbReference>
<keyword evidence="3" id="KW-0853">WD repeat</keyword>
<evidence type="ECO:0000256" key="3">
    <source>
        <dbReference type="ARBA" id="ARBA00022574"/>
    </source>
</evidence>
<evidence type="ECO:0000256" key="6">
    <source>
        <dbReference type="ARBA" id="ARBA00023069"/>
    </source>
</evidence>
<dbReference type="Proteomes" id="UP001460270">
    <property type="component" value="Unassembled WGS sequence"/>
</dbReference>
<dbReference type="SUPFAM" id="SSF50978">
    <property type="entry name" value="WD40 repeat-like"/>
    <property type="match status" value="1"/>
</dbReference>
<comment type="caution">
    <text evidence="13">The sequence shown here is derived from an EMBL/GenBank/DDBJ whole genome shotgun (WGS) entry which is preliminary data.</text>
</comment>
<feature type="region of interest" description="Disordered" evidence="12">
    <location>
        <begin position="226"/>
        <end position="264"/>
    </location>
</feature>
<feature type="compositionally biased region" description="Polar residues" evidence="12">
    <location>
        <begin position="234"/>
        <end position="245"/>
    </location>
</feature>
<dbReference type="GO" id="GO:0005858">
    <property type="term" value="C:axonemal dynein complex"/>
    <property type="evidence" value="ECO:0007669"/>
    <property type="project" value="TreeGrafter"/>
</dbReference>
<evidence type="ECO:0000256" key="4">
    <source>
        <dbReference type="ARBA" id="ARBA00022737"/>
    </source>
</evidence>
<evidence type="ECO:0000256" key="7">
    <source>
        <dbReference type="ARBA" id="ARBA00023212"/>
    </source>
</evidence>
<keyword evidence="5" id="KW-0282">Flagellum</keyword>
<dbReference type="EMBL" id="JBBPFD010000191">
    <property type="protein sequence ID" value="KAK7879829.1"/>
    <property type="molecule type" value="Genomic_DNA"/>
</dbReference>
<dbReference type="SMART" id="SM00320">
    <property type="entry name" value="WD40"/>
    <property type="match status" value="4"/>
</dbReference>